<evidence type="ECO:0000313" key="2">
    <source>
        <dbReference type="EMBL" id="ABY96680.1"/>
    </source>
</evidence>
<reference evidence="2 3" key="1">
    <citation type="submission" date="2008-01" db="EMBL/GenBank/DDBJ databases">
        <title>Complete sequence of Pseudomonas putida GB-1.</title>
        <authorList>
            <consortium name="US DOE Joint Genome Institute"/>
            <person name="Copeland A."/>
            <person name="Lucas S."/>
            <person name="Lapidus A."/>
            <person name="Barry K."/>
            <person name="Glavina del Rio T."/>
            <person name="Dalin E."/>
            <person name="Tice H."/>
            <person name="Pitluck S."/>
            <person name="Bruce D."/>
            <person name="Goodwin L."/>
            <person name="Chertkov O."/>
            <person name="Brettin T."/>
            <person name="Detter J.C."/>
            <person name="Han C."/>
            <person name="Kuske C.R."/>
            <person name="Schmutz J."/>
            <person name="Larimer F."/>
            <person name="Land M."/>
            <person name="Hauser L."/>
            <person name="Kyrpides N."/>
            <person name="Kim E."/>
            <person name="McCarthy J.K."/>
            <person name="Richardson P."/>
        </authorList>
    </citation>
    <scope>NUCLEOTIDE SEQUENCE [LARGE SCALE GENOMIC DNA]</scope>
    <source>
        <strain evidence="2 3">GB-1</strain>
    </source>
</reference>
<proteinExistence type="predicted"/>
<accession>B0KNE0</accession>
<evidence type="ECO:0000313" key="3">
    <source>
        <dbReference type="Proteomes" id="UP000002157"/>
    </source>
</evidence>
<evidence type="ECO:0000256" key="1">
    <source>
        <dbReference type="SAM" id="Phobius"/>
    </source>
</evidence>
<name>B0KNE0_PSEPG</name>
<feature type="transmembrane region" description="Helical" evidence="1">
    <location>
        <begin position="6"/>
        <end position="29"/>
    </location>
</feature>
<keyword evidence="1" id="KW-0812">Transmembrane</keyword>
<dbReference type="EMBL" id="CP000926">
    <property type="protein sequence ID" value="ABY96680.1"/>
    <property type="molecule type" value="Genomic_DNA"/>
</dbReference>
<keyword evidence="1" id="KW-0472">Membrane</keyword>
<keyword evidence="1" id="KW-1133">Transmembrane helix</keyword>
<organism evidence="2 3">
    <name type="scientific">Pseudomonas putida (strain GB-1)</name>
    <dbReference type="NCBI Taxonomy" id="76869"/>
    <lineage>
        <taxon>Bacteria</taxon>
        <taxon>Pseudomonadati</taxon>
        <taxon>Pseudomonadota</taxon>
        <taxon>Gammaproteobacteria</taxon>
        <taxon>Pseudomonadales</taxon>
        <taxon>Pseudomonadaceae</taxon>
        <taxon>Pseudomonas</taxon>
    </lineage>
</organism>
<dbReference type="HOGENOM" id="CLU_159335_0_0_6"/>
<sequence>MTSTLWIIISFLVLISLLFSVSALTYIAYRHVESFETLLTNCKFVQGNRSAYSTAGVFGKTMRLCMIAGMLSTPNFYLRRNLADISDIKNFPQRTKRLILFFWYHLMLSVSSLIIFECVTRYLERG</sequence>
<protein>
    <submittedName>
        <fullName evidence="2">Uncharacterized protein</fullName>
    </submittedName>
</protein>
<dbReference type="Proteomes" id="UP000002157">
    <property type="component" value="Chromosome"/>
</dbReference>
<feature type="transmembrane region" description="Helical" evidence="1">
    <location>
        <begin position="98"/>
        <end position="116"/>
    </location>
</feature>
<gene>
    <name evidence="2" type="ordered locus">PputGB1_0770</name>
</gene>
<dbReference type="KEGG" id="ppg:PputGB1_0770"/>
<dbReference type="AlphaFoldDB" id="B0KNE0"/>